<evidence type="ECO:0000256" key="2">
    <source>
        <dbReference type="SAM" id="Phobius"/>
    </source>
</evidence>
<evidence type="ECO:0000313" key="3">
    <source>
        <dbReference type="EMBL" id="KAH7091422.1"/>
    </source>
</evidence>
<accession>A0A8K0RCK5</accession>
<reference evidence="3" key="1">
    <citation type="journal article" date="2021" name="Nat. Commun.">
        <title>Genetic determinants of endophytism in the Arabidopsis root mycobiome.</title>
        <authorList>
            <person name="Mesny F."/>
            <person name="Miyauchi S."/>
            <person name="Thiergart T."/>
            <person name="Pickel B."/>
            <person name="Atanasova L."/>
            <person name="Karlsson M."/>
            <person name="Huettel B."/>
            <person name="Barry K.W."/>
            <person name="Haridas S."/>
            <person name="Chen C."/>
            <person name="Bauer D."/>
            <person name="Andreopoulos W."/>
            <person name="Pangilinan J."/>
            <person name="LaButti K."/>
            <person name="Riley R."/>
            <person name="Lipzen A."/>
            <person name="Clum A."/>
            <person name="Drula E."/>
            <person name="Henrissat B."/>
            <person name="Kohler A."/>
            <person name="Grigoriev I.V."/>
            <person name="Martin F.M."/>
            <person name="Hacquard S."/>
        </authorList>
    </citation>
    <scope>NUCLEOTIDE SEQUENCE</scope>
    <source>
        <strain evidence="3">MPI-SDFR-AT-0120</strain>
    </source>
</reference>
<protein>
    <submittedName>
        <fullName evidence="3">Uncharacterized protein</fullName>
    </submittedName>
</protein>
<evidence type="ECO:0000313" key="4">
    <source>
        <dbReference type="Proteomes" id="UP000813461"/>
    </source>
</evidence>
<feature type="region of interest" description="Disordered" evidence="1">
    <location>
        <begin position="165"/>
        <end position="192"/>
    </location>
</feature>
<keyword evidence="2" id="KW-0472">Membrane</keyword>
<keyword evidence="2" id="KW-1133">Transmembrane helix</keyword>
<keyword evidence="2" id="KW-0812">Transmembrane</keyword>
<comment type="caution">
    <text evidence="3">The sequence shown here is derived from an EMBL/GenBank/DDBJ whole genome shotgun (WGS) entry which is preliminary data.</text>
</comment>
<name>A0A8K0RCK5_9PLEO</name>
<proteinExistence type="predicted"/>
<dbReference type="OrthoDB" id="3798952at2759"/>
<keyword evidence="4" id="KW-1185">Reference proteome</keyword>
<dbReference type="Proteomes" id="UP000813461">
    <property type="component" value="Unassembled WGS sequence"/>
</dbReference>
<sequence length="205" mass="23081">MVPTSSTLLLTRSTTTSAPAIMSHTALPGIKRGIAIGAACSITILLITILALFAFRHRRRTPRTDRLSQETLIESCVVQQMCWRFDRAPSSEPEPAKTIARTIHELDASDACQDAGPVHEMMQEERRVSWEHDDDRICMPEMAQRLDKRTFPTWQTAGYQDSRDTLPTVFVTPPEEKQGDVSPMIGPSPLPTTHIRTQERCVYYS</sequence>
<gene>
    <name evidence="3" type="ORF">FB567DRAFT_518611</name>
</gene>
<organism evidence="3 4">
    <name type="scientific">Paraphoma chrysanthemicola</name>
    <dbReference type="NCBI Taxonomy" id="798071"/>
    <lineage>
        <taxon>Eukaryota</taxon>
        <taxon>Fungi</taxon>
        <taxon>Dikarya</taxon>
        <taxon>Ascomycota</taxon>
        <taxon>Pezizomycotina</taxon>
        <taxon>Dothideomycetes</taxon>
        <taxon>Pleosporomycetidae</taxon>
        <taxon>Pleosporales</taxon>
        <taxon>Pleosporineae</taxon>
        <taxon>Phaeosphaeriaceae</taxon>
        <taxon>Paraphoma</taxon>
    </lineage>
</organism>
<dbReference type="AlphaFoldDB" id="A0A8K0RCK5"/>
<dbReference type="EMBL" id="JAGMVJ010000004">
    <property type="protein sequence ID" value="KAH7091422.1"/>
    <property type="molecule type" value="Genomic_DNA"/>
</dbReference>
<feature type="transmembrane region" description="Helical" evidence="2">
    <location>
        <begin position="33"/>
        <end position="55"/>
    </location>
</feature>
<evidence type="ECO:0000256" key="1">
    <source>
        <dbReference type="SAM" id="MobiDB-lite"/>
    </source>
</evidence>